<keyword evidence="4" id="KW-1185">Reference proteome</keyword>
<gene>
    <name evidence="3" type="ORF">CHR53_25120</name>
</gene>
<protein>
    <submittedName>
        <fullName evidence="3">TrmB family transcriptional regulator</fullName>
    </submittedName>
</protein>
<dbReference type="OrthoDB" id="1493540at2"/>
<dbReference type="InterPro" id="IPR036388">
    <property type="entry name" value="WH-like_DNA-bd_sf"/>
</dbReference>
<accession>A0A3Q9QZV9</accession>
<organism evidence="3 4">
    <name type="scientific">Neobacillus mesonae</name>
    <dbReference type="NCBI Taxonomy" id="1193713"/>
    <lineage>
        <taxon>Bacteria</taxon>
        <taxon>Bacillati</taxon>
        <taxon>Bacillota</taxon>
        <taxon>Bacilli</taxon>
        <taxon>Bacillales</taxon>
        <taxon>Bacillaceae</taxon>
        <taxon>Neobacillus</taxon>
    </lineage>
</organism>
<dbReference type="InterPro" id="IPR021586">
    <property type="entry name" value="Tscrpt_reg_TrmB_C"/>
</dbReference>
<dbReference type="PANTHER" id="PTHR34293">
    <property type="entry name" value="HTH-TYPE TRANSCRIPTIONAL REGULATOR TRMBL2"/>
    <property type="match status" value="1"/>
</dbReference>
<evidence type="ECO:0000259" key="2">
    <source>
        <dbReference type="Pfam" id="PF11495"/>
    </source>
</evidence>
<name>A0A3Q9QZV9_9BACI</name>
<evidence type="ECO:0000313" key="4">
    <source>
        <dbReference type="Proteomes" id="UP000282892"/>
    </source>
</evidence>
<evidence type="ECO:0000313" key="3">
    <source>
        <dbReference type="EMBL" id="AZU64254.1"/>
    </source>
</evidence>
<dbReference type="Pfam" id="PF01978">
    <property type="entry name" value="TrmB"/>
    <property type="match status" value="1"/>
</dbReference>
<evidence type="ECO:0000259" key="1">
    <source>
        <dbReference type="Pfam" id="PF01978"/>
    </source>
</evidence>
<dbReference type="Gene3D" id="1.10.10.10">
    <property type="entry name" value="Winged helix-like DNA-binding domain superfamily/Winged helix DNA-binding domain"/>
    <property type="match status" value="1"/>
</dbReference>
<dbReference type="InterPro" id="IPR002831">
    <property type="entry name" value="Tscrpt_reg_TrmB_N"/>
</dbReference>
<dbReference type="RefSeq" id="WP_127488961.1">
    <property type="nucleotide sequence ID" value="NZ_CP022572.1"/>
</dbReference>
<dbReference type="CDD" id="cd09124">
    <property type="entry name" value="PLDc_like_TrmB_middle"/>
    <property type="match status" value="1"/>
</dbReference>
<dbReference type="KEGG" id="nmk:CHR53_25120"/>
<dbReference type="AlphaFoldDB" id="A0A3Q9QZV9"/>
<dbReference type="InterPro" id="IPR051797">
    <property type="entry name" value="TrmB-like"/>
</dbReference>
<reference evidence="3 4" key="1">
    <citation type="submission" date="2017-07" db="EMBL/GenBank/DDBJ databases">
        <title>The complete genome sequence of Bacillus mesonae strain H20-5, an efficient strain improving plant abiotic stress resistance.</title>
        <authorList>
            <person name="Kim S.Y."/>
            <person name="Song H."/>
            <person name="Sang M.K."/>
            <person name="Weon H.-Y."/>
            <person name="Song J."/>
        </authorList>
    </citation>
    <scope>NUCLEOTIDE SEQUENCE [LARGE SCALE GENOMIC DNA]</scope>
    <source>
        <strain evidence="3 4">H20-5</strain>
    </source>
</reference>
<dbReference type="EMBL" id="CP022572">
    <property type="protein sequence ID" value="AZU64254.1"/>
    <property type="molecule type" value="Genomic_DNA"/>
</dbReference>
<dbReference type="PANTHER" id="PTHR34293:SF1">
    <property type="entry name" value="HTH-TYPE TRANSCRIPTIONAL REGULATOR TRMBL2"/>
    <property type="match status" value="1"/>
</dbReference>
<dbReference type="STRING" id="1193713.GCA_001636315_01922"/>
<dbReference type="InterPro" id="IPR036390">
    <property type="entry name" value="WH_DNA-bd_sf"/>
</dbReference>
<dbReference type="Pfam" id="PF11495">
    <property type="entry name" value="Regulator_TrmB"/>
    <property type="match status" value="1"/>
</dbReference>
<dbReference type="SUPFAM" id="SSF46785">
    <property type="entry name" value="Winged helix' DNA-binding domain"/>
    <property type="match status" value="1"/>
</dbReference>
<sequence length="254" mass="29179">MLQKFGFSQYESKVYECLSSSPEPLDASMIVKHSGVPKAKVYEVISRMIEKGMVLDSVSEKKKLYTALPLNLVIEKLTKDFQANINKLKNNSSKKIVKDDRVWSLKMDSSIKLQCKQLLEEAQHSIHISIWKDELPEYLPILLEKEQSGVKVEALIVGGAADEIALSTVYTLSPTEEHRLLEKNRLIIIDEETILFAGVENGTWQAMITKSAPFVKFFVEFFHHDVALTTITKRYEDQLMQDEEIKQLLLRLRY</sequence>
<dbReference type="Proteomes" id="UP000282892">
    <property type="component" value="Chromosome"/>
</dbReference>
<feature type="domain" description="Transcription regulator TrmB N-terminal" evidence="1">
    <location>
        <begin position="2"/>
        <end position="70"/>
    </location>
</feature>
<feature type="domain" description="Transcription regulator TrmB C-terminal" evidence="2">
    <location>
        <begin position="102"/>
        <end position="224"/>
    </location>
</feature>
<proteinExistence type="predicted"/>